<dbReference type="EMBL" id="GDJX01002529">
    <property type="protein sequence ID" value="JAT65407.1"/>
    <property type="molecule type" value="Transcribed_RNA"/>
</dbReference>
<reference evidence="8" key="1">
    <citation type="submission" date="2015-07" db="EMBL/GenBank/DDBJ databases">
        <title>Transcriptome Assembly of Anthurium amnicola.</title>
        <authorList>
            <person name="Suzuki J."/>
        </authorList>
    </citation>
    <scope>NUCLEOTIDE SEQUENCE</scope>
</reference>
<feature type="compositionally biased region" description="Basic and acidic residues" evidence="6">
    <location>
        <begin position="447"/>
        <end position="474"/>
    </location>
</feature>
<dbReference type="AlphaFoldDB" id="A0A1D1ZEZ7"/>
<evidence type="ECO:0000256" key="1">
    <source>
        <dbReference type="ARBA" id="ARBA00009995"/>
    </source>
</evidence>
<evidence type="ECO:0000259" key="7">
    <source>
        <dbReference type="Pfam" id="PF26168"/>
    </source>
</evidence>
<dbReference type="PANTHER" id="PTHR48047">
    <property type="entry name" value="GLYCOSYLTRANSFERASE"/>
    <property type="match status" value="1"/>
</dbReference>
<organism evidence="8">
    <name type="scientific">Anthurium amnicola</name>
    <dbReference type="NCBI Taxonomy" id="1678845"/>
    <lineage>
        <taxon>Eukaryota</taxon>
        <taxon>Viridiplantae</taxon>
        <taxon>Streptophyta</taxon>
        <taxon>Embryophyta</taxon>
        <taxon>Tracheophyta</taxon>
        <taxon>Spermatophyta</taxon>
        <taxon>Magnoliopsida</taxon>
        <taxon>Liliopsida</taxon>
        <taxon>Araceae</taxon>
        <taxon>Pothoideae</taxon>
        <taxon>Potheae</taxon>
        <taxon>Anthurium</taxon>
    </lineage>
</organism>
<dbReference type="Gene3D" id="3.40.50.2000">
    <property type="entry name" value="Glycogen Phosphorylase B"/>
    <property type="match status" value="2"/>
</dbReference>
<keyword evidence="2 4" id="KW-0328">Glycosyltransferase</keyword>
<name>A0A1D1ZEZ7_9ARAE</name>
<dbReference type="PANTHER" id="PTHR48047:SF182">
    <property type="entry name" value="GLYCOSYLTRANSFERASE"/>
    <property type="match status" value="1"/>
</dbReference>
<evidence type="ECO:0000256" key="4">
    <source>
        <dbReference type="RuleBase" id="RU003718"/>
    </source>
</evidence>
<feature type="region of interest" description="Disordered" evidence="6">
    <location>
        <begin position="447"/>
        <end position="477"/>
    </location>
</feature>
<sequence length="496" mass="54626">MESRNKETASSSPHFVLIPLMAQGHMIPMVDMATLFASRGVLTSVITTPANASRFRAAVDHASDAGLPIRLVELPFPCREAGLPDGCENLDTLASKELIPNFFNATAMLRPAVDQYLSTLQPPASCIVSDMGLPWTSKTAGQLGIPRLLFHGTCCFTLLCMLKLRQSGVISDAVSDHEPFTVPGVPHRIEVTKAQLPSNFSMKSSMQGLRDEILESEASAFGVVVNSFQDLEHGYDEMYQEALGKKAWTVGPMFLINRAESGKVERGNKALISAIDENVRCLGWLEEMMPRSVLYVSFGSLARFSTQQLVEIGLGLEASNHPFIWVIRAGDRAAEVESWLSEEGFEERTRGRCLIIRGWAPQVLILSHPSVGGFLTHCGWNSTLEGISAGLPMITWPLFADQFLNEKLVLEILQVGVGLGIKSPSVWQEEEKSRAPVKKEEVQKAVERLMDPDEEGEERRNRAKELEEKAKGAMEEGGSSCMSMSLLIEEVINYSK</sequence>
<evidence type="ECO:0000256" key="5">
    <source>
        <dbReference type="RuleBase" id="RU362057"/>
    </source>
</evidence>
<evidence type="ECO:0000313" key="8">
    <source>
        <dbReference type="EMBL" id="JAT65407.1"/>
    </source>
</evidence>
<protein>
    <recommendedName>
        <fullName evidence="5">Glycosyltransferase</fullName>
        <ecNumber evidence="5">2.4.1.-</ecNumber>
    </recommendedName>
</protein>
<dbReference type="InterPro" id="IPR035595">
    <property type="entry name" value="UDP_glycos_trans_CS"/>
</dbReference>
<dbReference type="FunFam" id="3.40.50.2000:FF:000047">
    <property type="entry name" value="Glycosyltransferase"/>
    <property type="match status" value="1"/>
</dbReference>
<accession>A0A1D1ZEZ7</accession>
<dbReference type="Pfam" id="PF26168">
    <property type="entry name" value="Glyco_transf_N"/>
    <property type="match status" value="1"/>
</dbReference>
<comment type="similarity">
    <text evidence="1 4">Belongs to the UDP-glycosyltransferase family.</text>
</comment>
<dbReference type="SUPFAM" id="SSF53756">
    <property type="entry name" value="UDP-Glycosyltransferase/glycogen phosphorylase"/>
    <property type="match status" value="1"/>
</dbReference>
<dbReference type="Pfam" id="PF00201">
    <property type="entry name" value="UDPGT"/>
    <property type="match status" value="1"/>
</dbReference>
<dbReference type="CDD" id="cd03784">
    <property type="entry name" value="GT1_Gtf-like"/>
    <property type="match status" value="1"/>
</dbReference>
<dbReference type="GO" id="GO:0035251">
    <property type="term" value="F:UDP-glucosyltransferase activity"/>
    <property type="evidence" value="ECO:0007669"/>
    <property type="project" value="TreeGrafter"/>
</dbReference>
<dbReference type="InterPro" id="IPR058980">
    <property type="entry name" value="Glyco_transf_N"/>
</dbReference>
<feature type="domain" description="Glycosyltransferase N-terminal" evidence="7">
    <location>
        <begin position="16"/>
        <end position="253"/>
    </location>
</feature>
<dbReference type="PROSITE" id="PS00375">
    <property type="entry name" value="UDPGT"/>
    <property type="match status" value="1"/>
</dbReference>
<evidence type="ECO:0000256" key="2">
    <source>
        <dbReference type="ARBA" id="ARBA00022676"/>
    </source>
</evidence>
<keyword evidence="3 4" id="KW-0808">Transferase</keyword>
<dbReference type="InterPro" id="IPR002213">
    <property type="entry name" value="UDP_glucos_trans"/>
</dbReference>
<dbReference type="FunFam" id="3.40.50.2000:FF:000071">
    <property type="entry name" value="Glycosyltransferase"/>
    <property type="match status" value="1"/>
</dbReference>
<dbReference type="EC" id="2.4.1.-" evidence="5"/>
<evidence type="ECO:0000256" key="6">
    <source>
        <dbReference type="SAM" id="MobiDB-lite"/>
    </source>
</evidence>
<evidence type="ECO:0000256" key="3">
    <source>
        <dbReference type="ARBA" id="ARBA00022679"/>
    </source>
</evidence>
<gene>
    <name evidence="8" type="primary">UGT73C5_8</name>
    <name evidence="8" type="ORF">g.34528</name>
</gene>
<proteinExistence type="inferred from homology"/>